<proteinExistence type="predicted"/>
<evidence type="ECO:0000256" key="1">
    <source>
        <dbReference type="SAM" id="SignalP"/>
    </source>
</evidence>
<evidence type="ECO:0008006" key="4">
    <source>
        <dbReference type="Google" id="ProtNLM"/>
    </source>
</evidence>
<feature type="chain" id="PRO_5012417144" description="Ferredoxin" evidence="1">
    <location>
        <begin position="21"/>
        <end position="126"/>
    </location>
</feature>
<dbReference type="Proteomes" id="UP000218209">
    <property type="component" value="Unassembled WGS sequence"/>
</dbReference>
<dbReference type="EMBL" id="KV918770">
    <property type="protein sequence ID" value="OSX80638.1"/>
    <property type="molecule type" value="Genomic_DNA"/>
</dbReference>
<accession>A0A1X6PIW4</accession>
<name>A0A1X6PIW4_PORUM</name>
<organism evidence="2 3">
    <name type="scientific">Porphyra umbilicalis</name>
    <name type="common">Purple laver</name>
    <name type="synonym">Red alga</name>
    <dbReference type="NCBI Taxonomy" id="2786"/>
    <lineage>
        <taxon>Eukaryota</taxon>
        <taxon>Rhodophyta</taxon>
        <taxon>Bangiophyceae</taxon>
        <taxon>Bangiales</taxon>
        <taxon>Bangiaceae</taxon>
        <taxon>Porphyra</taxon>
    </lineage>
</organism>
<feature type="signal peptide" evidence="1">
    <location>
        <begin position="1"/>
        <end position="20"/>
    </location>
</feature>
<evidence type="ECO:0000313" key="3">
    <source>
        <dbReference type="Proteomes" id="UP000218209"/>
    </source>
</evidence>
<reference evidence="2 3" key="1">
    <citation type="submission" date="2017-03" db="EMBL/GenBank/DDBJ databases">
        <title>WGS assembly of Porphyra umbilicalis.</title>
        <authorList>
            <person name="Brawley S.H."/>
            <person name="Blouin N.A."/>
            <person name="Ficko-Blean E."/>
            <person name="Wheeler G.L."/>
            <person name="Lohr M."/>
            <person name="Goodson H.V."/>
            <person name="Jenkins J.W."/>
            <person name="Blaby-Haas C.E."/>
            <person name="Helliwell K.E."/>
            <person name="Chan C."/>
            <person name="Marriage T."/>
            <person name="Bhattacharya D."/>
            <person name="Klein A.S."/>
            <person name="Badis Y."/>
            <person name="Brodie J."/>
            <person name="Cao Y."/>
            <person name="Collen J."/>
            <person name="Dittami S.M."/>
            <person name="Gachon C.M."/>
            <person name="Green B.R."/>
            <person name="Karpowicz S."/>
            <person name="Kim J.W."/>
            <person name="Kudahl U."/>
            <person name="Lin S."/>
            <person name="Michel G."/>
            <person name="Mittag M."/>
            <person name="Olson B.J."/>
            <person name="Pangilinan J."/>
            <person name="Peng Y."/>
            <person name="Qiu H."/>
            <person name="Shu S."/>
            <person name="Singer J.T."/>
            <person name="Smith A.G."/>
            <person name="Sprecher B.N."/>
            <person name="Wagner V."/>
            <person name="Wang W."/>
            <person name="Wang Z.-Y."/>
            <person name="Yan J."/>
            <person name="Yarish C."/>
            <person name="Zoeuner-Riek S."/>
            <person name="Zhuang Y."/>
            <person name="Zou Y."/>
            <person name="Lindquist E.A."/>
            <person name="Grimwood J."/>
            <person name="Barry K."/>
            <person name="Rokhsar D.S."/>
            <person name="Schmutz J."/>
            <person name="Stiller J.W."/>
            <person name="Grossman A.R."/>
            <person name="Prochnik S.E."/>
        </authorList>
    </citation>
    <scope>NUCLEOTIDE SEQUENCE [LARGE SCALE GENOMIC DNA]</scope>
    <source>
        <strain evidence="2">4086291</strain>
    </source>
</reference>
<dbReference type="AlphaFoldDB" id="A0A1X6PIW4"/>
<evidence type="ECO:0000313" key="2">
    <source>
        <dbReference type="EMBL" id="OSX80638.1"/>
    </source>
</evidence>
<gene>
    <name evidence="2" type="ORF">BU14_0047s0003</name>
</gene>
<keyword evidence="1" id="KW-0732">Signal</keyword>
<protein>
    <recommendedName>
        <fullName evidence="4">Ferredoxin</fullName>
    </recommendedName>
</protein>
<keyword evidence="3" id="KW-1185">Reference proteome</keyword>
<sequence>MLRHTRALCVCLLLWLTILADRSVPGVTATTPEAAALELRREECGEAMTRCLSLDGGMEEDCEDCVEQCTQLARSAEPGPGIDEDVADDYARTARATVRRCQEELDDIRMSSTSNAFAAGVSFGSA</sequence>